<dbReference type="InterPro" id="IPR036388">
    <property type="entry name" value="WH-like_DNA-bd_sf"/>
</dbReference>
<feature type="domain" description="Smf/DprA SLOG" evidence="3">
    <location>
        <begin position="82"/>
        <end position="291"/>
    </location>
</feature>
<dbReference type="NCBIfam" id="TIGR00732">
    <property type="entry name" value="dprA"/>
    <property type="match status" value="1"/>
</dbReference>
<gene>
    <name evidence="5" type="ORF">BLITH_0859</name>
</gene>
<dbReference type="Proteomes" id="UP000244016">
    <property type="component" value="Unassembled WGS sequence"/>
</dbReference>
<dbReference type="Gene3D" id="3.40.50.450">
    <property type="match status" value="1"/>
</dbReference>
<dbReference type="AlphaFoldDB" id="A0A2T5G926"/>
<dbReference type="InterPro" id="IPR041614">
    <property type="entry name" value="DprA_WH"/>
</dbReference>
<dbReference type="InterPro" id="IPR057666">
    <property type="entry name" value="DrpA_SLOG"/>
</dbReference>
<dbReference type="Gene3D" id="1.10.10.10">
    <property type="entry name" value="Winged helix-like DNA-binding domain superfamily/Winged helix DNA-binding domain"/>
    <property type="match status" value="1"/>
</dbReference>
<organism evidence="5 6">
    <name type="scientific">Brockia lithotrophica</name>
    <dbReference type="NCBI Taxonomy" id="933949"/>
    <lineage>
        <taxon>Bacteria</taxon>
        <taxon>Bacillati</taxon>
        <taxon>Bacillota</taxon>
        <taxon>Bacilli</taxon>
        <taxon>Bacillales</taxon>
        <taxon>Bacillales Family X. Incertae Sedis</taxon>
        <taxon>Brockia</taxon>
    </lineage>
</organism>
<evidence type="ECO:0000256" key="1">
    <source>
        <dbReference type="ARBA" id="ARBA00006525"/>
    </source>
</evidence>
<proteinExistence type="inferred from homology"/>
<comment type="similarity">
    <text evidence="1">Belongs to the DprA/Smf family.</text>
</comment>
<evidence type="ECO:0000259" key="3">
    <source>
        <dbReference type="Pfam" id="PF02481"/>
    </source>
</evidence>
<accession>A0A2T5G926</accession>
<evidence type="ECO:0000256" key="2">
    <source>
        <dbReference type="SAM" id="MobiDB-lite"/>
    </source>
</evidence>
<dbReference type="Pfam" id="PF17782">
    <property type="entry name" value="WHD_DprA"/>
    <property type="match status" value="1"/>
</dbReference>
<dbReference type="SUPFAM" id="SSF102405">
    <property type="entry name" value="MCP/YpsA-like"/>
    <property type="match status" value="1"/>
</dbReference>
<evidence type="ECO:0000313" key="5">
    <source>
        <dbReference type="EMBL" id="PTQ52680.1"/>
    </source>
</evidence>
<dbReference type="SUPFAM" id="SSF46785">
    <property type="entry name" value="Winged helix' DNA-binding domain"/>
    <property type="match status" value="1"/>
</dbReference>
<dbReference type="PANTHER" id="PTHR43022">
    <property type="entry name" value="PROTEIN SMF"/>
    <property type="match status" value="1"/>
</dbReference>
<protein>
    <submittedName>
        <fullName evidence="5">Rossmann fold nucleotide-binding protein Smf</fullName>
    </submittedName>
</protein>
<evidence type="ECO:0000313" key="6">
    <source>
        <dbReference type="Proteomes" id="UP000244016"/>
    </source>
</evidence>
<dbReference type="Pfam" id="PF02481">
    <property type="entry name" value="DNA_processg_A"/>
    <property type="match status" value="1"/>
</dbReference>
<reference evidence="5 6" key="1">
    <citation type="submission" date="2017-08" db="EMBL/GenBank/DDBJ databases">
        <title>Burning lignite coal seam in the remote Altai Mountains harbors a hydrogen-driven thermophilic microbial community.</title>
        <authorList>
            <person name="Kadnikov V.V."/>
            <person name="Mardanov A.V."/>
            <person name="Ivasenko D."/>
            <person name="Beletsky A.V."/>
            <person name="Karnachuk O.V."/>
            <person name="Ravin N.V."/>
        </authorList>
    </citation>
    <scope>NUCLEOTIDE SEQUENCE [LARGE SCALE GENOMIC DNA]</scope>
    <source>
        <strain evidence="5">AL31</strain>
    </source>
</reference>
<comment type="caution">
    <text evidence="5">The sequence shown here is derived from an EMBL/GenBank/DDBJ whole genome shotgun (WGS) entry which is preliminary data.</text>
</comment>
<dbReference type="InterPro" id="IPR036390">
    <property type="entry name" value="WH_DNA-bd_sf"/>
</dbReference>
<sequence length="391" mass="41908">MTEADLLAAAVLHGVRGVGQRRLWRVYEILSGSFRLLCTREGWERLRAGRVLPEEVFRAAGERFARMCGGKETPRMPRGVRILWWGDPEYPRGLREIPDPPFLLYVRGDLAAFGLPAVAVVGTRRPTAYGLLLAERFAKDFVSEGAAVVSGMAFGIDAAAHRSALRAGGRTIAVLASGVDVPTPEAHRRLYEEILEGGGLVLSEMPPGTAAERGLFPLRNRLLSGVSRAVLVVESRSRGGAMLTAEWAQRHGRPLFAVPGPVFSPASEGPNRLLAAGAHPALSAREVLARLSSASSGEFRPSLQAEGALRPSSPRDGGTGSAPESPSAPRPFTPEEQAVLARLGAAPRTAEELLRELSLEPSTLLPLLVRLELAGLVRRLPGGRYARAEGR</sequence>
<name>A0A2T5G926_9BACL</name>
<feature type="domain" description="DprA winged helix" evidence="4">
    <location>
        <begin position="323"/>
        <end position="383"/>
    </location>
</feature>
<evidence type="ECO:0000259" key="4">
    <source>
        <dbReference type="Pfam" id="PF17782"/>
    </source>
</evidence>
<dbReference type="PANTHER" id="PTHR43022:SF1">
    <property type="entry name" value="PROTEIN SMF"/>
    <property type="match status" value="1"/>
</dbReference>
<feature type="region of interest" description="Disordered" evidence="2">
    <location>
        <begin position="298"/>
        <end position="332"/>
    </location>
</feature>
<dbReference type="GO" id="GO:0009294">
    <property type="term" value="P:DNA-mediated transformation"/>
    <property type="evidence" value="ECO:0007669"/>
    <property type="project" value="InterPro"/>
</dbReference>
<dbReference type="InterPro" id="IPR003488">
    <property type="entry name" value="DprA"/>
</dbReference>
<dbReference type="EMBL" id="PEBW01000002">
    <property type="protein sequence ID" value="PTQ52680.1"/>
    <property type="molecule type" value="Genomic_DNA"/>
</dbReference>